<dbReference type="Pfam" id="PF17936">
    <property type="entry name" value="Big_6"/>
    <property type="match status" value="1"/>
</dbReference>
<dbReference type="KEGG" id="aht:ANTHELSMS3_01557"/>
<evidence type="ECO:0000313" key="5">
    <source>
        <dbReference type="Proteomes" id="UP000203589"/>
    </source>
</evidence>
<name>A0A222E262_9RHOB</name>
<dbReference type="InterPro" id="IPR013783">
    <property type="entry name" value="Ig-like_fold"/>
</dbReference>
<proteinExistence type="predicted"/>
<dbReference type="PANTHER" id="PTHR22901">
    <property type="entry name" value="SIALATE O-ACETYLESTERASE"/>
    <property type="match status" value="1"/>
</dbReference>
<sequence>MQIMNAINFVTRTRTGDVERGAVDGDGKGFLIGATGGQDISLNISQADVRGYDRAANDLLITLADGRVIVLEGYFDAGGGMASRLFLSSDGILNEVSFVEAEGGALFAQYGPTESWGKWSPDDALIFINEPTVVAEAPVVVGGDNDVSMLAAGLLGLGGIGAAGLGAAALGGAALLGGGARSGGGGGGGGTVGWTPPTVDDPEASYDIASGDTPSITITGTANPGSEIMVTIGGITLTGVAGDDRTWEIVFEGENFPPDGIYQNIPVIVTDPDGTISELYGPSFEIDTTPPPIDVTDGTVSTGVIVNEDDQSDGVTVTGEGEPGSTVTITVDGTTQVVEVGADGAWSFDFSSTIFPPGTYNKDITLTATDRFGNSTTVVDVVEVDTENSISLTNLPLTGDNVIAEAEAAAGFTFTGSTDAGATVNVTVEGVTYSATAAADGSWSVTFNAGDLPGGTYQTTAQIVSTDTAGNVATMSHTFDVDTETSVTVETATIGGDAVINAVEADGGIVVTGTAEDGATVVVSTNGESHSTTATATGGWTVDIPSVSLPRGTMPLEITAAATDAAGNTVTTTGTVTIDTEIDLTLNTATIEGDGVINAAEAADGTVLTGTAEAGASVVVSANGFDYTATADGSGAWSVNVPAGNLPSGTTTMDISATATDAAGNTVTATGSVGIDTEIALTIDTSTVAVDGIVNSTEHAGMIAFTGTGEPGATVTLELYGQTASAVVANDGTWSMPFPASVLPTNAGQMGSIAVLATVFSTDAAGNMALASGGFEIDVTNHVEVYTSNIEGDGVVNAAERADGVLLTGYTEATTAGSSVTVMVNGTSYDAVINFNGNWSVVIPASEIPAGETSLDVLATSIDGAGNVSTATGSIAIDTTTNVAVMTAAVEGDGVVNAAERADGVTLTGTAEPGSTVMVTLGTVTHQATVAVNGSWTANFATAEIPAGERTLNVTAISTDPAGNTATANGSIDVDTLVRNFAITSTPGGADAVINANEAAQGLTLTGTTEPGGSVTLTLNGHTVQATVDASGNWTAGFDAAQLPSGEQTVTLTAVSKDPAGNVETISQPVTLDTSAGTLTISPAPVEGDDVVNMVEASDGVTLRGTSDAGQMVDVTLNGVTHSVLTDPSGNWSVDYAPGEIAPGTYTANISATITDSAGNTLTRTDSVQIDTEVVNFAASGAPVEGDNVINANEASDGFVLTGTTEPGGTVSVTFEGVTHAAFVDASGNWSVGFTAAEIPTGEKATSAVINTTDAAGNTATTSVSFDIDTVVNTLTMSADPITPDNVINAAEARQGVTLNGTVEEGSTVTVTVGGMAHVAAVDASGNWTVDIPPSAMPTGTQSAPVLIEAVDPAGNTRAITESLNVDTDAPDALGWVGYGRDGSGVDLIRTEITTDDVFLGQLNDPSGTPDVTAVGIDASTDITALGQTYIDLTGSVPDGTHLVLASTDAAGNTSGSYLVTDDPATSTVLMSDDIASALADFQIETIDLHFAEDSSLTITEAQIKALSDNSDTVTIRGGSDDSVTITGASAQGTETVNGESFNVFTLGDARLLIDDDITQVHGVV</sequence>
<reference evidence="4 5" key="1">
    <citation type="submission" date="2017-07" db="EMBL/GenBank/DDBJ databases">
        <title>Genome Sequence of Antarctobacter heliothermus Strain SMS3 Isolated from a culture of the Diatom Skeletonema marinoi.</title>
        <authorList>
            <person name="Topel M."/>
            <person name="Pinder M.I.M."/>
            <person name="Johansson O.N."/>
            <person name="Kourtchenko O."/>
            <person name="Godhe A."/>
            <person name="Clarke A.K."/>
        </authorList>
    </citation>
    <scope>NUCLEOTIDE SEQUENCE [LARGE SCALE GENOMIC DNA]</scope>
    <source>
        <strain evidence="4 5">SMS3</strain>
    </source>
</reference>
<dbReference type="NCBIfam" id="NF033510">
    <property type="entry name" value="Ca_tandemer"/>
    <property type="match status" value="11"/>
</dbReference>
<keyword evidence="5" id="KW-1185">Reference proteome</keyword>
<dbReference type="GO" id="GO:0001681">
    <property type="term" value="F:sialate O-acetylesterase activity"/>
    <property type="evidence" value="ECO:0007669"/>
    <property type="project" value="InterPro"/>
</dbReference>
<evidence type="ECO:0000259" key="3">
    <source>
        <dbReference type="Pfam" id="PF22783"/>
    </source>
</evidence>
<feature type="domain" description="Ig-like" evidence="1">
    <location>
        <begin position="1032"/>
        <end position="1121"/>
    </location>
</feature>
<dbReference type="NCBIfam" id="NF012196">
    <property type="entry name" value="Ig_like_ice"/>
    <property type="match status" value="1"/>
</dbReference>
<dbReference type="InterPro" id="IPR049826">
    <property type="entry name" value="Ig-like_ice"/>
</dbReference>
<dbReference type="Pfam" id="PF22783">
    <property type="entry name" value="BapA_N"/>
    <property type="match status" value="1"/>
</dbReference>
<dbReference type="InterPro" id="IPR022038">
    <property type="entry name" value="Ig-like_bact"/>
</dbReference>
<dbReference type="PANTHER" id="PTHR22901:SF0">
    <property type="entry name" value="SIALATE O-ACETYLESTERASE"/>
    <property type="match status" value="1"/>
</dbReference>
<dbReference type="Gene3D" id="2.60.40.10">
    <property type="entry name" value="Immunoglobulins"/>
    <property type="match status" value="12"/>
</dbReference>
<organism evidence="4 5">
    <name type="scientific">Antarctobacter heliothermus</name>
    <dbReference type="NCBI Taxonomy" id="74033"/>
    <lineage>
        <taxon>Bacteria</taxon>
        <taxon>Pseudomonadati</taxon>
        <taxon>Pseudomonadota</taxon>
        <taxon>Alphaproteobacteria</taxon>
        <taxon>Rhodobacterales</taxon>
        <taxon>Roseobacteraceae</taxon>
        <taxon>Antarctobacter</taxon>
    </lineage>
</organism>
<dbReference type="InterPro" id="IPR048051">
    <property type="entry name" value="BapA-like_prefix-like"/>
</dbReference>
<dbReference type="EMBL" id="CP022540">
    <property type="protein sequence ID" value="ASP20253.1"/>
    <property type="molecule type" value="Genomic_DNA"/>
</dbReference>
<feature type="domain" description="Biofilm-associated protein BapA-like prefix-like" evidence="3">
    <location>
        <begin position="40"/>
        <end position="99"/>
    </location>
</feature>
<dbReference type="Pfam" id="PF13750">
    <property type="entry name" value="Big_3_3"/>
    <property type="match status" value="1"/>
</dbReference>
<dbReference type="Proteomes" id="UP000203589">
    <property type="component" value="Chromosome"/>
</dbReference>
<dbReference type="InterPro" id="IPR039329">
    <property type="entry name" value="SIAE"/>
</dbReference>
<dbReference type="GO" id="GO:0005975">
    <property type="term" value="P:carbohydrate metabolic process"/>
    <property type="evidence" value="ECO:0007669"/>
    <property type="project" value="TreeGrafter"/>
</dbReference>
<protein>
    <submittedName>
        <fullName evidence="4">Bacterial Ig-like domain (Group 3)</fullName>
    </submittedName>
</protein>
<dbReference type="InterPro" id="IPR041498">
    <property type="entry name" value="Big_6"/>
</dbReference>
<evidence type="ECO:0000313" key="4">
    <source>
        <dbReference type="EMBL" id="ASP20253.1"/>
    </source>
</evidence>
<evidence type="ECO:0000259" key="1">
    <source>
        <dbReference type="Pfam" id="PF13750"/>
    </source>
</evidence>
<accession>A0A222E262</accession>
<gene>
    <name evidence="4" type="ORF">ANTHELSMS3_01557</name>
</gene>
<evidence type="ECO:0000259" key="2">
    <source>
        <dbReference type="Pfam" id="PF17936"/>
    </source>
</evidence>
<feature type="domain" description="Bacterial Ig" evidence="2">
    <location>
        <begin position="901"/>
        <end position="968"/>
    </location>
</feature>